<reference evidence="1 2" key="1">
    <citation type="submission" date="2016-04" db="EMBL/GenBank/DDBJ databases">
        <title>Complete genome sequence of Thermococcus radiotolerans type strain EJ2.</title>
        <authorList>
            <person name="Oger P.M."/>
        </authorList>
    </citation>
    <scope>NUCLEOTIDE SEQUENCE [LARGE SCALE GENOMIC DNA]</scope>
    <source>
        <strain evidence="1 2">EJ2</strain>
    </source>
</reference>
<protein>
    <submittedName>
        <fullName evidence="1">Uncharacterized protein</fullName>
    </submittedName>
</protein>
<dbReference type="AlphaFoldDB" id="A0A2Z2MW57"/>
<dbReference type="Proteomes" id="UP000250085">
    <property type="component" value="Chromosome"/>
</dbReference>
<accession>A0A2Z2MW57</accession>
<proteinExistence type="predicted"/>
<gene>
    <name evidence="1" type="ORF">A3L10_03015</name>
</gene>
<evidence type="ECO:0000313" key="1">
    <source>
        <dbReference type="EMBL" id="ASJ14155.1"/>
    </source>
</evidence>
<name>A0A2Z2MW57_9EURY</name>
<keyword evidence="2" id="KW-1185">Reference proteome</keyword>
<evidence type="ECO:0000313" key="2">
    <source>
        <dbReference type="Proteomes" id="UP000250085"/>
    </source>
</evidence>
<sequence length="138" mass="15072">MDAGSLLESALKLQNLIVSGSLEVSAEGVLIRITRDDVVVDIIDAGKLLEVASPLMKMREGEGGITGKLEVLKQLKGLEEVANRLDEEGKTVFLMYQGQEVMVMGFKANPTIFGLKNIEVRGKLQMVRLSLAFLRALL</sequence>
<dbReference type="KEGG" id="trl:A3L10_03015"/>
<organism evidence="1 2">
    <name type="scientific">Thermococcus radiotolerans</name>
    <dbReference type="NCBI Taxonomy" id="187880"/>
    <lineage>
        <taxon>Archaea</taxon>
        <taxon>Methanobacteriati</taxon>
        <taxon>Methanobacteriota</taxon>
        <taxon>Thermococci</taxon>
        <taxon>Thermococcales</taxon>
        <taxon>Thermococcaceae</taxon>
        <taxon>Thermococcus</taxon>
    </lineage>
</organism>
<dbReference type="EMBL" id="CP015106">
    <property type="protein sequence ID" value="ASJ14155.1"/>
    <property type="molecule type" value="Genomic_DNA"/>
</dbReference>